<dbReference type="PANTHER" id="PTHR11618:SF13">
    <property type="entry name" value="TRANSCRIPTION INITIATION FACTOR IIB"/>
    <property type="match status" value="1"/>
</dbReference>
<evidence type="ECO:0000313" key="5">
    <source>
        <dbReference type="Proteomes" id="UP000078046"/>
    </source>
</evidence>
<evidence type="ECO:0000313" key="4">
    <source>
        <dbReference type="EMBL" id="OAF71948.1"/>
    </source>
</evidence>
<dbReference type="SUPFAM" id="SSF47954">
    <property type="entry name" value="Cyclin-like"/>
    <property type="match status" value="1"/>
</dbReference>
<dbReference type="Pfam" id="PF00382">
    <property type="entry name" value="TFIIB"/>
    <property type="match status" value="1"/>
</dbReference>
<dbReference type="InterPro" id="IPR000812">
    <property type="entry name" value="TFIIB"/>
</dbReference>
<evidence type="ECO:0000256" key="2">
    <source>
        <dbReference type="ARBA" id="ARBA00023163"/>
    </source>
</evidence>
<keyword evidence="5" id="KW-1185">Reference proteome</keyword>
<accession>A0A177BCA5</accession>
<dbReference type="PRINTS" id="PR00685">
    <property type="entry name" value="TIFACTORIIB"/>
</dbReference>
<protein>
    <recommendedName>
        <fullName evidence="3">Transcription factor TFIIB cyclin-like domain-containing protein</fullName>
    </recommendedName>
</protein>
<dbReference type="EMBL" id="LWCA01000013">
    <property type="protein sequence ID" value="OAF71948.1"/>
    <property type="molecule type" value="Genomic_DNA"/>
</dbReference>
<dbReference type="GO" id="GO:0097550">
    <property type="term" value="C:transcription preinitiation complex"/>
    <property type="evidence" value="ECO:0007669"/>
    <property type="project" value="TreeGrafter"/>
</dbReference>
<dbReference type="Gene3D" id="1.10.472.10">
    <property type="entry name" value="Cyclin-like"/>
    <property type="match status" value="1"/>
</dbReference>
<dbReference type="GO" id="GO:0005634">
    <property type="term" value="C:nucleus"/>
    <property type="evidence" value="ECO:0007669"/>
    <property type="project" value="TreeGrafter"/>
</dbReference>
<keyword evidence="1" id="KW-0805">Transcription regulation</keyword>
<dbReference type="PANTHER" id="PTHR11618">
    <property type="entry name" value="TRANSCRIPTION INITIATION FACTOR IIB-RELATED"/>
    <property type="match status" value="1"/>
</dbReference>
<proteinExistence type="predicted"/>
<dbReference type="InterPro" id="IPR036915">
    <property type="entry name" value="Cyclin-like_sf"/>
</dbReference>
<keyword evidence="2" id="KW-0804">Transcription</keyword>
<name>A0A177BCA5_9BILA</name>
<feature type="domain" description="Transcription factor TFIIB cyclin-like" evidence="3">
    <location>
        <begin position="145"/>
        <end position="221"/>
    </location>
</feature>
<dbReference type="InterPro" id="IPR013150">
    <property type="entry name" value="TFIIB_cyclin"/>
</dbReference>
<dbReference type="Proteomes" id="UP000078046">
    <property type="component" value="Unassembled WGS sequence"/>
</dbReference>
<evidence type="ECO:0000256" key="1">
    <source>
        <dbReference type="ARBA" id="ARBA00023015"/>
    </source>
</evidence>
<dbReference type="GO" id="GO:0017025">
    <property type="term" value="F:TBP-class protein binding"/>
    <property type="evidence" value="ECO:0007669"/>
    <property type="project" value="InterPro"/>
</dbReference>
<dbReference type="CDD" id="cd00043">
    <property type="entry name" value="CYCLIN_SF"/>
    <property type="match status" value="1"/>
</dbReference>
<reference evidence="4 5" key="1">
    <citation type="submission" date="2016-04" db="EMBL/GenBank/DDBJ databases">
        <title>The genome of Intoshia linei affirms orthonectids as highly simplified spiralians.</title>
        <authorList>
            <person name="Mikhailov K.V."/>
            <person name="Slusarev G.S."/>
            <person name="Nikitin M.A."/>
            <person name="Logacheva M.D."/>
            <person name="Penin A."/>
            <person name="Aleoshin V."/>
            <person name="Panchin Y.V."/>
        </authorList>
    </citation>
    <scope>NUCLEOTIDE SEQUENCE [LARGE SCALE GENOMIC DNA]</scope>
    <source>
        <strain evidence="4">Intl2013</strain>
        <tissue evidence="4">Whole animal</tissue>
    </source>
</reference>
<dbReference type="OrthoDB" id="25790at2759"/>
<dbReference type="AlphaFoldDB" id="A0A177BCA5"/>
<gene>
    <name evidence="4" type="ORF">A3Q56_00269</name>
</gene>
<evidence type="ECO:0000259" key="3">
    <source>
        <dbReference type="Pfam" id="PF00382"/>
    </source>
</evidence>
<comment type="caution">
    <text evidence="4">The sequence shown here is derived from an EMBL/GenBank/DDBJ whole genome shotgun (WGS) entry which is preliminary data.</text>
</comment>
<dbReference type="GO" id="GO:0070897">
    <property type="term" value="P:transcription preinitiation complex assembly"/>
    <property type="evidence" value="ECO:0007669"/>
    <property type="project" value="InterPro"/>
</dbReference>
<sequence length="272" mass="31636">MTIYKNWRQISSKILPSMESKQSKSVEKIEYKNKGSVIKIMTNLDQEMDKLIKMLPDRICISDKTIMETKKMMTNLISENYSTLQHVSLSKKIISCLFISSRKNNYAISYQEISKAYSFSIKSIRIQILKITQLLNIRMVSPTINQYIHRYCALLNLNKKIYTQCIEISRTISDVVELQGRHTSSIAAACIYLIIKRYINYPKLDEISKISDVSKPTIKNIKNIIETHNQQSIEVEVEVTITLNHSFEDEEMDMEKCKDEAKRLILEIFGDD</sequence>
<organism evidence="4 5">
    <name type="scientific">Intoshia linei</name>
    <dbReference type="NCBI Taxonomy" id="1819745"/>
    <lineage>
        <taxon>Eukaryota</taxon>
        <taxon>Metazoa</taxon>
        <taxon>Spiralia</taxon>
        <taxon>Lophotrochozoa</taxon>
        <taxon>Mesozoa</taxon>
        <taxon>Orthonectida</taxon>
        <taxon>Rhopaluridae</taxon>
        <taxon>Intoshia</taxon>
    </lineage>
</organism>